<dbReference type="Proteomes" id="UP001234989">
    <property type="component" value="Chromosome 11"/>
</dbReference>
<dbReference type="AlphaFoldDB" id="A0AAF0UZW1"/>
<evidence type="ECO:0000313" key="2">
    <source>
        <dbReference type="Proteomes" id="UP001234989"/>
    </source>
</evidence>
<keyword evidence="2" id="KW-1185">Reference proteome</keyword>
<proteinExistence type="predicted"/>
<dbReference type="PANTHER" id="PTHR36617">
    <property type="entry name" value="PROTEIN, PUTATIVE-RELATED"/>
    <property type="match status" value="1"/>
</dbReference>
<reference evidence="1" key="1">
    <citation type="submission" date="2023-08" db="EMBL/GenBank/DDBJ databases">
        <title>A de novo genome assembly of Solanum verrucosum Schlechtendal, a Mexican diploid species geographically isolated from the other diploid A-genome species in potato relatives.</title>
        <authorList>
            <person name="Hosaka K."/>
        </authorList>
    </citation>
    <scope>NUCLEOTIDE SEQUENCE</scope>
    <source>
        <tissue evidence="1">Young leaves</tissue>
    </source>
</reference>
<dbReference type="PANTHER" id="PTHR36617:SF16">
    <property type="entry name" value="OS04G0516500 PROTEIN"/>
    <property type="match status" value="1"/>
</dbReference>
<sequence>MKWSWKYSNENQTLWRNVINAKYEEEDHWTMKEITTPYGASLWRSIRILWKTNIKVKVVNGAKTDFWKDEWHEAGRLENLFPRYSCISLSSTKDYCRILDIPWMEINFRRHLNDWEIQSVADFFNIIEQFNGLEVGQDTLWWKGNKKGQFKVSNAYMWMNQTPQCISNCSWKGIWKNETPHKVACFIWLLLASQGSSSHARQSDEEKDTTLS</sequence>
<evidence type="ECO:0008006" key="3">
    <source>
        <dbReference type="Google" id="ProtNLM"/>
    </source>
</evidence>
<dbReference type="EMBL" id="CP133622">
    <property type="protein sequence ID" value="WMV54524.1"/>
    <property type="molecule type" value="Genomic_DNA"/>
</dbReference>
<accession>A0AAF0UZW1</accession>
<organism evidence="1 2">
    <name type="scientific">Solanum verrucosum</name>
    <dbReference type="NCBI Taxonomy" id="315347"/>
    <lineage>
        <taxon>Eukaryota</taxon>
        <taxon>Viridiplantae</taxon>
        <taxon>Streptophyta</taxon>
        <taxon>Embryophyta</taxon>
        <taxon>Tracheophyta</taxon>
        <taxon>Spermatophyta</taxon>
        <taxon>Magnoliopsida</taxon>
        <taxon>eudicotyledons</taxon>
        <taxon>Gunneridae</taxon>
        <taxon>Pentapetalae</taxon>
        <taxon>asterids</taxon>
        <taxon>lamiids</taxon>
        <taxon>Solanales</taxon>
        <taxon>Solanaceae</taxon>
        <taxon>Solanoideae</taxon>
        <taxon>Solaneae</taxon>
        <taxon>Solanum</taxon>
    </lineage>
</organism>
<evidence type="ECO:0000313" key="1">
    <source>
        <dbReference type="EMBL" id="WMV54524.1"/>
    </source>
</evidence>
<gene>
    <name evidence="1" type="ORF">MTR67_047909</name>
</gene>
<name>A0AAF0UZW1_SOLVR</name>
<protein>
    <recommendedName>
        <fullName evidence="3">Reverse transcriptase zinc-binding domain-containing protein</fullName>
    </recommendedName>
</protein>